<dbReference type="InParanoid" id="A0A2J7PN98"/>
<evidence type="ECO:0000313" key="3">
    <source>
        <dbReference type="EMBL" id="PNF17810.1"/>
    </source>
</evidence>
<dbReference type="InterPro" id="IPR001810">
    <property type="entry name" value="F-box_dom"/>
</dbReference>
<evidence type="ECO:0000259" key="2">
    <source>
        <dbReference type="PROSITE" id="PS50181"/>
    </source>
</evidence>
<feature type="domain" description="F-box" evidence="2">
    <location>
        <begin position="173"/>
        <end position="219"/>
    </location>
</feature>
<comment type="caution">
    <text evidence="3">The sequence shown here is derived from an EMBL/GenBank/DDBJ whole genome shotgun (WGS) entry which is preliminary data.</text>
</comment>
<sequence>MGLSTEEKVFIVEYYFRLYGSDRQTTRFLACERPDVIQKLLHSTRVMIWCAVSAHGILGPCFIEDEEGNALTGTQERYRDMVIRPFLQDLRRCVLKGDFLLVDKFYERRGFIGGHVLASVKKLVLIGSSLTWPEGFLFLVLLVFRFAGNTDMEPFYSLAFAFGLNSLLEGDMFDIVGKLPEEISVMILRMLDSKTLLSAAMVSKKWLSLCHADLTLRTRIRQQIHQERKEIWNPRVIVRTYQNNSQPLAAFSGVHRITVSAVSNTRPRPEKIQLPVTQRHKIPAAGQSQAVSMKRKFSKKPKVKSIRM</sequence>
<dbReference type="STRING" id="105785.A0A2J7PN98"/>
<dbReference type="EMBL" id="NEVH01023955">
    <property type="protein sequence ID" value="PNF17810.1"/>
    <property type="molecule type" value="Genomic_DNA"/>
</dbReference>
<dbReference type="Proteomes" id="UP000235965">
    <property type="component" value="Unassembled WGS sequence"/>
</dbReference>
<feature type="compositionally biased region" description="Basic residues" evidence="1">
    <location>
        <begin position="293"/>
        <end position="308"/>
    </location>
</feature>
<dbReference type="PROSITE" id="PS50181">
    <property type="entry name" value="FBOX"/>
    <property type="match status" value="1"/>
</dbReference>
<dbReference type="OrthoDB" id="6577359at2759"/>
<dbReference type="InterPro" id="IPR036047">
    <property type="entry name" value="F-box-like_dom_sf"/>
</dbReference>
<dbReference type="InterPro" id="IPR036397">
    <property type="entry name" value="RNaseH_sf"/>
</dbReference>
<dbReference type="SUPFAM" id="SSF81383">
    <property type="entry name" value="F-box domain"/>
    <property type="match status" value="1"/>
</dbReference>
<evidence type="ECO:0000256" key="1">
    <source>
        <dbReference type="SAM" id="MobiDB-lite"/>
    </source>
</evidence>
<dbReference type="CDD" id="cd09917">
    <property type="entry name" value="F-box_SF"/>
    <property type="match status" value="1"/>
</dbReference>
<organism evidence="3 4">
    <name type="scientific">Cryptotermes secundus</name>
    <dbReference type="NCBI Taxonomy" id="105785"/>
    <lineage>
        <taxon>Eukaryota</taxon>
        <taxon>Metazoa</taxon>
        <taxon>Ecdysozoa</taxon>
        <taxon>Arthropoda</taxon>
        <taxon>Hexapoda</taxon>
        <taxon>Insecta</taxon>
        <taxon>Pterygota</taxon>
        <taxon>Neoptera</taxon>
        <taxon>Polyneoptera</taxon>
        <taxon>Dictyoptera</taxon>
        <taxon>Blattodea</taxon>
        <taxon>Blattoidea</taxon>
        <taxon>Termitoidae</taxon>
        <taxon>Kalotermitidae</taxon>
        <taxon>Cryptotermitinae</taxon>
        <taxon>Cryptotermes</taxon>
    </lineage>
</organism>
<gene>
    <name evidence="3" type="ORF">B7P43_G05801</name>
</gene>
<keyword evidence="4" id="KW-1185">Reference proteome</keyword>
<reference evidence="3 4" key="1">
    <citation type="submission" date="2017-12" db="EMBL/GenBank/DDBJ databases">
        <title>Hemimetabolous genomes reveal molecular basis of termite eusociality.</title>
        <authorList>
            <person name="Harrison M.C."/>
            <person name="Jongepier E."/>
            <person name="Robertson H.M."/>
            <person name="Arning N."/>
            <person name="Bitard-Feildel T."/>
            <person name="Chao H."/>
            <person name="Childers C.P."/>
            <person name="Dinh H."/>
            <person name="Doddapaneni H."/>
            <person name="Dugan S."/>
            <person name="Gowin J."/>
            <person name="Greiner C."/>
            <person name="Han Y."/>
            <person name="Hu H."/>
            <person name="Hughes D.S.T."/>
            <person name="Huylmans A.-K."/>
            <person name="Kemena C."/>
            <person name="Kremer L.P.M."/>
            <person name="Lee S.L."/>
            <person name="Lopez-Ezquerra A."/>
            <person name="Mallet L."/>
            <person name="Monroy-Kuhn J.M."/>
            <person name="Moser A."/>
            <person name="Murali S.C."/>
            <person name="Muzny D.M."/>
            <person name="Otani S."/>
            <person name="Piulachs M.-D."/>
            <person name="Poelchau M."/>
            <person name="Qu J."/>
            <person name="Schaub F."/>
            <person name="Wada-Katsumata A."/>
            <person name="Worley K.C."/>
            <person name="Xie Q."/>
            <person name="Ylla G."/>
            <person name="Poulsen M."/>
            <person name="Gibbs R.A."/>
            <person name="Schal C."/>
            <person name="Richards S."/>
            <person name="Belles X."/>
            <person name="Korb J."/>
            <person name="Bornberg-Bauer E."/>
        </authorList>
    </citation>
    <scope>NUCLEOTIDE SEQUENCE [LARGE SCALE GENOMIC DNA]</scope>
    <source>
        <tissue evidence="3">Whole body</tissue>
    </source>
</reference>
<dbReference type="Pfam" id="PF12937">
    <property type="entry name" value="F-box-like"/>
    <property type="match status" value="1"/>
</dbReference>
<proteinExistence type="predicted"/>
<accession>A0A2J7PN98</accession>
<dbReference type="Gene3D" id="3.30.420.10">
    <property type="entry name" value="Ribonuclease H-like superfamily/Ribonuclease H"/>
    <property type="match status" value="1"/>
</dbReference>
<feature type="region of interest" description="Disordered" evidence="1">
    <location>
        <begin position="285"/>
        <end position="308"/>
    </location>
</feature>
<dbReference type="Gene3D" id="1.20.1280.50">
    <property type="match status" value="1"/>
</dbReference>
<protein>
    <recommendedName>
        <fullName evidence="2">F-box domain-containing protein</fullName>
    </recommendedName>
</protein>
<name>A0A2J7PN98_9NEOP</name>
<evidence type="ECO:0000313" key="4">
    <source>
        <dbReference type="Proteomes" id="UP000235965"/>
    </source>
</evidence>
<dbReference type="AlphaFoldDB" id="A0A2J7PN98"/>
<dbReference type="GO" id="GO:0003676">
    <property type="term" value="F:nucleic acid binding"/>
    <property type="evidence" value="ECO:0007669"/>
    <property type="project" value="InterPro"/>
</dbReference>